<protein>
    <submittedName>
        <fullName evidence="1">Uncharacterized protein</fullName>
    </submittedName>
</protein>
<proteinExistence type="predicted"/>
<accession>A0ACC0AQ61</accession>
<evidence type="ECO:0000313" key="1">
    <source>
        <dbReference type="EMBL" id="KAI5662704.1"/>
    </source>
</evidence>
<dbReference type="EMBL" id="CM044705">
    <property type="protein sequence ID" value="KAI5662704.1"/>
    <property type="molecule type" value="Genomic_DNA"/>
</dbReference>
<sequence>MSILLSNSSSSSLALPLKLLLLSTSVLSAAVLLKLSVPAIADFAVTDVSSIYNVVVSWLRPPYLYLVINCIIITIVASSKLQSKVGDVALSPSPAPPLEPVPVHPQPLVIFPEPVLKQYDYDSITVVKREAAVETVQLKPDVFEYSTADNFVRNGLDRYETKVLEANEEFINVNAAVASTEAETNSYRREEVLVEAKSSPSPSPSPISRRDSSDFSFSNEKPSVSKRIGHRRAVRASPEGGKAVLGVSKWRKQDTVESTWKAITEGRSMPLTRHLKKCDTWETNGGGRHNHHHPENQKMMKSETIKDRNNSPLLSGSGKLKKEPSLSQDELNRRVEAFIKKFNEEMRLQRQESLNQYMEMINRGAH</sequence>
<name>A0ACC0AQ61_CATRO</name>
<reference evidence="2" key="1">
    <citation type="journal article" date="2023" name="Nat. Plants">
        <title>Single-cell RNA sequencing provides a high-resolution roadmap for understanding the multicellular compartmentation of specialized metabolism.</title>
        <authorList>
            <person name="Sun S."/>
            <person name="Shen X."/>
            <person name="Li Y."/>
            <person name="Li Y."/>
            <person name="Wang S."/>
            <person name="Li R."/>
            <person name="Zhang H."/>
            <person name="Shen G."/>
            <person name="Guo B."/>
            <person name="Wei J."/>
            <person name="Xu J."/>
            <person name="St-Pierre B."/>
            <person name="Chen S."/>
            <person name="Sun C."/>
        </authorList>
    </citation>
    <scope>NUCLEOTIDE SEQUENCE [LARGE SCALE GENOMIC DNA]</scope>
</reference>
<organism evidence="1 2">
    <name type="scientific">Catharanthus roseus</name>
    <name type="common">Madagascar periwinkle</name>
    <name type="synonym">Vinca rosea</name>
    <dbReference type="NCBI Taxonomy" id="4058"/>
    <lineage>
        <taxon>Eukaryota</taxon>
        <taxon>Viridiplantae</taxon>
        <taxon>Streptophyta</taxon>
        <taxon>Embryophyta</taxon>
        <taxon>Tracheophyta</taxon>
        <taxon>Spermatophyta</taxon>
        <taxon>Magnoliopsida</taxon>
        <taxon>eudicotyledons</taxon>
        <taxon>Gunneridae</taxon>
        <taxon>Pentapetalae</taxon>
        <taxon>asterids</taxon>
        <taxon>lamiids</taxon>
        <taxon>Gentianales</taxon>
        <taxon>Apocynaceae</taxon>
        <taxon>Rauvolfioideae</taxon>
        <taxon>Vinceae</taxon>
        <taxon>Catharanthinae</taxon>
        <taxon>Catharanthus</taxon>
    </lineage>
</organism>
<evidence type="ECO:0000313" key="2">
    <source>
        <dbReference type="Proteomes" id="UP001060085"/>
    </source>
</evidence>
<dbReference type="Proteomes" id="UP001060085">
    <property type="component" value="Linkage Group LG05"/>
</dbReference>
<keyword evidence="2" id="KW-1185">Reference proteome</keyword>
<gene>
    <name evidence="1" type="ORF">M9H77_22027</name>
</gene>
<comment type="caution">
    <text evidence="1">The sequence shown here is derived from an EMBL/GenBank/DDBJ whole genome shotgun (WGS) entry which is preliminary data.</text>
</comment>